<dbReference type="PIRSF" id="PIRSF017184">
    <property type="entry name" value="Nnr"/>
    <property type="match status" value="1"/>
</dbReference>
<accession>A0ABT0PKV7</accession>
<sequence>MGGSLSHSLYTAEQVRKLDAEAIQNHRIPGIELMKRAGQAVFDAALKGWPALGRGGSLQVFCGAGNNGGDGYIIAALARRRYIPVRVIALKDPNLLKGDARKAWERFHDLGGHFEPWSPDIEINGTLVIDAMLGTGLSGDVKGDFADAISLINRSGRPVMAVDIPSGLSADTGSELGEAVKADLTVTFIGLKQGLYTSAGPRCCGRVQFARLNVPDSVYKCETPSAQLIGEQELSSQVHPRRRDAHKGDHGHLLVVGGDHGMGGAALMAAEAAMRCGVGLVTLATRAEHAMAAMMRCPEVMARRANTSAELQPLLKGKSAVVIGPGLGKDSWGKELLQTVLESDLPVLMDADALNIISESPELYKVRQQCVITPHPGEASRLLGKPIADIIHDRFQSVKELQVLCGDVAVLKGAGSLIQSENRTDLCNAGNPGMGVAGMGDVLSGVIGALIAQGHDTTLAASLGVWLHACAGDACAQADGERGIAATDLIPVIRQKLNYLAGQG</sequence>
<comment type="subunit">
    <text evidence="17">Homotetramer.</text>
</comment>
<evidence type="ECO:0000256" key="11">
    <source>
        <dbReference type="ARBA" id="ARBA00023235"/>
    </source>
</evidence>
<dbReference type="SUPFAM" id="SSF64153">
    <property type="entry name" value="YjeF N-terminal domain-like"/>
    <property type="match status" value="1"/>
</dbReference>
<comment type="catalytic activity">
    <reaction evidence="2 18 19">
        <text>(6R)-NADPHX = (6S)-NADPHX</text>
        <dbReference type="Rhea" id="RHEA:32227"/>
        <dbReference type="ChEBI" id="CHEBI:64076"/>
        <dbReference type="ChEBI" id="CHEBI:64077"/>
        <dbReference type="EC" id="5.1.99.6"/>
    </reaction>
</comment>
<dbReference type="InterPro" id="IPR004443">
    <property type="entry name" value="YjeF_N_dom"/>
</dbReference>
<comment type="function">
    <text evidence="18">Catalyzes the epimerization of the S- and R-forms of NAD(P)HX, a damaged form of NAD(P)H that is a result of enzymatic or heat-dependent hydration. This is a prerequisite for the S-specific NAD(P)H-hydrate dehydratase to allow the repair of both epimers of NAD(P)HX.</text>
</comment>
<comment type="catalytic activity">
    <reaction evidence="16 17 19">
        <text>(6S)-NADPHX + ADP = AMP + phosphate + NADPH + H(+)</text>
        <dbReference type="Rhea" id="RHEA:32235"/>
        <dbReference type="ChEBI" id="CHEBI:15378"/>
        <dbReference type="ChEBI" id="CHEBI:43474"/>
        <dbReference type="ChEBI" id="CHEBI:57783"/>
        <dbReference type="ChEBI" id="CHEBI:64076"/>
        <dbReference type="ChEBI" id="CHEBI:456215"/>
        <dbReference type="ChEBI" id="CHEBI:456216"/>
        <dbReference type="EC" id="4.2.1.136"/>
    </reaction>
</comment>
<keyword evidence="5 18" id="KW-0479">Metal-binding</keyword>
<evidence type="ECO:0000256" key="4">
    <source>
        <dbReference type="ARBA" id="ARBA00009524"/>
    </source>
</evidence>
<evidence type="ECO:0000256" key="6">
    <source>
        <dbReference type="ARBA" id="ARBA00022741"/>
    </source>
</evidence>
<dbReference type="EMBL" id="JAMFLX010000039">
    <property type="protein sequence ID" value="MCL6271973.1"/>
    <property type="molecule type" value="Genomic_DNA"/>
</dbReference>
<feature type="binding site" evidence="18">
    <location>
        <position position="130"/>
    </location>
    <ligand>
        <name>K(+)</name>
        <dbReference type="ChEBI" id="CHEBI:29103"/>
    </ligand>
</feature>
<feature type="binding site" evidence="17">
    <location>
        <position position="326"/>
    </location>
    <ligand>
        <name>(6S)-NADPHX</name>
        <dbReference type="ChEBI" id="CHEBI:64076"/>
    </ligand>
</feature>
<feature type="domain" description="YjeF C-terminal" evidence="20">
    <location>
        <begin position="230"/>
        <end position="500"/>
    </location>
</feature>
<comment type="function">
    <text evidence="17">Catalyzes the dehydration of the S-form of NAD(P)HX at the expense of ADP, which is converted to AMP. Together with NAD(P)HX epimerase, which catalyzes the epimerization of the S- and R-forms, the enzyme allows the repair of both epimers of NAD(P)HX, a damaged form of NAD(P)H that is a result of enzymatic or heat-dependent hydration.</text>
</comment>
<dbReference type="RefSeq" id="WP_249701647.1">
    <property type="nucleotide sequence ID" value="NZ_JAMFLX010000039.1"/>
</dbReference>
<dbReference type="InterPro" id="IPR017953">
    <property type="entry name" value="Carbohydrate_kinase_pred_CS"/>
</dbReference>
<proteinExistence type="inferred from homology"/>
<evidence type="ECO:0000256" key="3">
    <source>
        <dbReference type="ARBA" id="ARBA00006001"/>
    </source>
</evidence>
<feature type="binding site" evidence="17">
    <location>
        <position position="440"/>
    </location>
    <ligand>
        <name>AMP</name>
        <dbReference type="ChEBI" id="CHEBI:456215"/>
    </ligand>
</feature>
<comment type="caution">
    <text evidence="18">Lacks conserved residue(s) required for the propagation of feature annotation.</text>
</comment>
<organism evidence="22 23">
    <name type="scientific">Parendozoicomonas callyspongiae</name>
    <dbReference type="NCBI Taxonomy" id="2942213"/>
    <lineage>
        <taxon>Bacteria</taxon>
        <taxon>Pseudomonadati</taxon>
        <taxon>Pseudomonadota</taxon>
        <taxon>Gammaproteobacteria</taxon>
        <taxon>Oceanospirillales</taxon>
        <taxon>Endozoicomonadaceae</taxon>
        <taxon>Parendozoicomonas</taxon>
    </lineage>
</organism>
<dbReference type="InterPro" id="IPR029056">
    <property type="entry name" value="Ribokinase-like"/>
</dbReference>
<keyword evidence="10 17" id="KW-0520">NAD</keyword>
<gene>
    <name evidence="17" type="primary">nnrD</name>
    <name evidence="18" type="synonym">nnrE</name>
    <name evidence="22" type="ORF">M3P05_18800</name>
</gene>
<name>A0ABT0PKV7_9GAMM</name>
<evidence type="ECO:0000256" key="9">
    <source>
        <dbReference type="ARBA" id="ARBA00022958"/>
    </source>
</evidence>
<comment type="similarity">
    <text evidence="18">Belongs to the NnrE/AIBP family.</text>
</comment>
<evidence type="ECO:0000256" key="15">
    <source>
        <dbReference type="ARBA" id="ARBA00048238"/>
    </source>
</evidence>
<dbReference type="EC" id="4.2.1.136" evidence="19"/>
<comment type="catalytic activity">
    <reaction evidence="15 17 19">
        <text>(6S)-NADHX + ADP = AMP + phosphate + NADH + H(+)</text>
        <dbReference type="Rhea" id="RHEA:32223"/>
        <dbReference type="ChEBI" id="CHEBI:15378"/>
        <dbReference type="ChEBI" id="CHEBI:43474"/>
        <dbReference type="ChEBI" id="CHEBI:57945"/>
        <dbReference type="ChEBI" id="CHEBI:64074"/>
        <dbReference type="ChEBI" id="CHEBI:456215"/>
        <dbReference type="ChEBI" id="CHEBI:456216"/>
        <dbReference type="EC" id="4.2.1.136"/>
    </reaction>
</comment>
<dbReference type="HAMAP" id="MF_01965">
    <property type="entry name" value="NADHX_dehydratase"/>
    <property type="match status" value="1"/>
</dbReference>
<comment type="caution">
    <text evidence="22">The sequence shown here is derived from an EMBL/GenBank/DDBJ whole genome shotgun (WGS) entry which is preliminary data.</text>
</comment>
<dbReference type="InterPro" id="IPR000631">
    <property type="entry name" value="CARKD"/>
</dbReference>
<dbReference type="PANTHER" id="PTHR12592">
    <property type="entry name" value="ATP-DEPENDENT (S)-NAD(P)H-HYDRATE DEHYDRATASE FAMILY MEMBER"/>
    <property type="match status" value="1"/>
</dbReference>
<keyword evidence="12 17" id="KW-0456">Lyase</keyword>
<comment type="cofactor">
    <cofactor evidence="17">
        <name>Mg(2+)</name>
        <dbReference type="ChEBI" id="CHEBI:18420"/>
    </cofactor>
</comment>
<feature type="binding site" evidence="17">
    <location>
        <begin position="412"/>
        <end position="416"/>
    </location>
    <ligand>
        <name>AMP</name>
        <dbReference type="ChEBI" id="CHEBI:456215"/>
    </ligand>
</feature>
<comment type="cofactor">
    <cofactor evidence="18 19">
        <name>K(+)</name>
        <dbReference type="ChEBI" id="CHEBI:29103"/>
    </cofactor>
    <text evidence="18 19">Binds 1 potassium ion per subunit.</text>
</comment>
<feature type="binding site" evidence="17">
    <location>
        <position position="265"/>
    </location>
    <ligand>
        <name>(6S)-NADPHX</name>
        <dbReference type="ChEBI" id="CHEBI:64076"/>
    </ligand>
</feature>
<keyword evidence="6 17" id="KW-0547">Nucleotide-binding</keyword>
<dbReference type="PANTHER" id="PTHR12592:SF0">
    <property type="entry name" value="ATP-DEPENDENT (S)-NAD(P)H-HYDRATE DEHYDRATASE"/>
    <property type="match status" value="1"/>
</dbReference>
<dbReference type="InterPro" id="IPR036652">
    <property type="entry name" value="YjeF_N_dom_sf"/>
</dbReference>
<feature type="binding site" evidence="17">
    <location>
        <position position="441"/>
    </location>
    <ligand>
        <name>(6S)-NADPHX</name>
        <dbReference type="ChEBI" id="CHEBI:64076"/>
    </ligand>
</feature>
<keyword evidence="9 18" id="KW-0630">Potassium</keyword>
<evidence type="ECO:0000256" key="8">
    <source>
        <dbReference type="ARBA" id="ARBA00022857"/>
    </source>
</evidence>
<evidence type="ECO:0000256" key="19">
    <source>
        <dbReference type="PIRNR" id="PIRNR017184"/>
    </source>
</evidence>
<feature type="binding site" evidence="18">
    <location>
        <position position="163"/>
    </location>
    <ligand>
        <name>(6S)-NADPHX</name>
        <dbReference type="ChEBI" id="CHEBI:64076"/>
    </ligand>
</feature>
<keyword evidence="23" id="KW-1185">Reference proteome</keyword>
<evidence type="ECO:0000256" key="14">
    <source>
        <dbReference type="ARBA" id="ARBA00025153"/>
    </source>
</evidence>
<feature type="domain" description="YjeF N-terminal" evidence="21">
    <location>
        <begin position="15"/>
        <end position="220"/>
    </location>
</feature>
<feature type="binding site" evidence="18">
    <location>
        <position position="166"/>
    </location>
    <ligand>
        <name>K(+)</name>
        <dbReference type="ChEBI" id="CHEBI:29103"/>
    </ligand>
</feature>
<dbReference type="EC" id="5.1.99.6" evidence="19"/>
<dbReference type="PROSITE" id="PS01049">
    <property type="entry name" value="YJEF_C_1"/>
    <property type="match status" value="1"/>
</dbReference>
<dbReference type="InterPro" id="IPR030677">
    <property type="entry name" value="Nnr"/>
</dbReference>
<dbReference type="Gene3D" id="3.40.1190.20">
    <property type="match status" value="1"/>
</dbReference>
<comment type="catalytic activity">
    <reaction evidence="1 18 19">
        <text>(6R)-NADHX = (6S)-NADHX</text>
        <dbReference type="Rhea" id="RHEA:32215"/>
        <dbReference type="ChEBI" id="CHEBI:64074"/>
        <dbReference type="ChEBI" id="CHEBI:64075"/>
        <dbReference type="EC" id="5.1.99.6"/>
    </reaction>
</comment>
<evidence type="ECO:0000256" key="13">
    <source>
        <dbReference type="ARBA" id="ARBA00023268"/>
    </source>
</evidence>
<dbReference type="NCBIfam" id="TIGR00196">
    <property type="entry name" value="yjeF_cterm"/>
    <property type="match status" value="1"/>
</dbReference>
<evidence type="ECO:0000313" key="22">
    <source>
        <dbReference type="EMBL" id="MCL6271973.1"/>
    </source>
</evidence>
<keyword evidence="13" id="KW-0511">Multifunctional enzyme</keyword>
<dbReference type="PROSITE" id="PS51385">
    <property type="entry name" value="YJEF_N"/>
    <property type="match status" value="1"/>
</dbReference>
<feature type="binding site" evidence="18">
    <location>
        <position position="67"/>
    </location>
    <ligand>
        <name>K(+)</name>
        <dbReference type="ChEBI" id="CHEBI:29103"/>
    </ligand>
</feature>
<comment type="similarity">
    <text evidence="3 19">In the N-terminal section; belongs to the NnrE/AIBP family.</text>
</comment>
<evidence type="ECO:0000256" key="10">
    <source>
        <dbReference type="ARBA" id="ARBA00023027"/>
    </source>
</evidence>
<evidence type="ECO:0000256" key="1">
    <source>
        <dbReference type="ARBA" id="ARBA00000013"/>
    </source>
</evidence>
<comment type="similarity">
    <text evidence="17">Belongs to the NnrD/CARKD family.</text>
</comment>
<comment type="function">
    <text evidence="14 19">Bifunctional enzyme that catalyzes the epimerization of the S- and R-forms of NAD(P)HX and the dehydration of the S-form of NAD(P)HX at the expense of ADP, which is converted to AMP. This allows the repair of both epimers of NAD(P)HX, a damaged form of NAD(P)H that is a result of enzymatic or heat-dependent hydration.</text>
</comment>
<dbReference type="SUPFAM" id="SSF53613">
    <property type="entry name" value="Ribokinase-like"/>
    <property type="match status" value="1"/>
</dbReference>
<dbReference type="Pfam" id="PF03853">
    <property type="entry name" value="YjeF_N"/>
    <property type="match status" value="1"/>
</dbReference>
<dbReference type="NCBIfam" id="TIGR00197">
    <property type="entry name" value="yjeF_nterm"/>
    <property type="match status" value="1"/>
</dbReference>
<protein>
    <recommendedName>
        <fullName evidence="19">Bifunctional NAD(P)H-hydrate repair enzyme</fullName>
    </recommendedName>
    <alternativeName>
        <fullName evidence="19">Nicotinamide nucleotide repair protein</fullName>
    </alternativeName>
    <domain>
        <recommendedName>
            <fullName evidence="19">ADP-dependent (S)-NAD(P)H-hydrate dehydratase</fullName>
            <ecNumber evidence="19">4.2.1.136</ecNumber>
        </recommendedName>
        <alternativeName>
            <fullName evidence="19">ADP-dependent NAD(P)HX dehydratase</fullName>
        </alternativeName>
    </domain>
    <domain>
        <recommendedName>
            <fullName evidence="19">NAD(P)H-hydrate epimerase</fullName>
            <ecNumber evidence="19">5.1.99.6</ecNumber>
        </recommendedName>
    </domain>
</protein>
<evidence type="ECO:0000256" key="16">
    <source>
        <dbReference type="ARBA" id="ARBA00049209"/>
    </source>
</evidence>
<keyword evidence="7 17" id="KW-0067">ATP-binding</keyword>
<evidence type="ECO:0000256" key="12">
    <source>
        <dbReference type="ARBA" id="ARBA00023239"/>
    </source>
</evidence>
<evidence type="ECO:0000259" key="20">
    <source>
        <dbReference type="PROSITE" id="PS51383"/>
    </source>
</evidence>
<reference evidence="22 23" key="1">
    <citation type="submission" date="2022-05" db="EMBL/GenBank/DDBJ databases">
        <authorList>
            <person name="Park J.-S."/>
        </authorList>
    </citation>
    <scope>NUCLEOTIDE SEQUENCE [LARGE SCALE GENOMIC DNA]</scope>
    <source>
        <strain evidence="22 23">2012CJ34-2</strain>
    </source>
</reference>
<dbReference type="Proteomes" id="UP001203338">
    <property type="component" value="Unassembled WGS sequence"/>
</dbReference>
<evidence type="ECO:0000313" key="23">
    <source>
        <dbReference type="Proteomes" id="UP001203338"/>
    </source>
</evidence>
<evidence type="ECO:0000256" key="17">
    <source>
        <dbReference type="HAMAP-Rule" id="MF_01965"/>
    </source>
</evidence>
<evidence type="ECO:0000256" key="18">
    <source>
        <dbReference type="HAMAP-Rule" id="MF_01966"/>
    </source>
</evidence>
<dbReference type="CDD" id="cd01171">
    <property type="entry name" value="YXKO-related"/>
    <property type="match status" value="1"/>
</dbReference>
<dbReference type="Pfam" id="PF01256">
    <property type="entry name" value="Carb_kinase"/>
    <property type="match status" value="1"/>
</dbReference>
<dbReference type="Gene3D" id="3.40.50.10260">
    <property type="entry name" value="YjeF N-terminal domain"/>
    <property type="match status" value="1"/>
</dbReference>
<evidence type="ECO:0000256" key="5">
    <source>
        <dbReference type="ARBA" id="ARBA00022723"/>
    </source>
</evidence>
<keyword evidence="11 18" id="KW-0413">Isomerase</keyword>
<evidence type="ECO:0000256" key="7">
    <source>
        <dbReference type="ARBA" id="ARBA00022840"/>
    </source>
</evidence>
<keyword evidence="8 17" id="KW-0521">NADP</keyword>
<feature type="binding site" evidence="18">
    <location>
        <begin position="66"/>
        <end position="70"/>
    </location>
    <ligand>
        <name>(6S)-NADPHX</name>
        <dbReference type="ChEBI" id="CHEBI:64076"/>
    </ligand>
</feature>
<comment type="similarity">
    <text evidence="4 19">In the C-terminal section; belongs to the NnrD/CARKD family.</text>
</comment>
<dbReference type="PROSITE" id="PS01050">
    <property type="entry name" value="YJEF_C_2"/>
    <property type="match status" value="1"/>
</dbReference>
<evidence type="ECO:0000259" key="21">
    <source>
        <dbReference type="PROSITE" id="PS51385"/>
    </source>
</evidence>
<feature type="binding site" evidence="17">
    <location>
        <position position="375"/>
    </location>
    <ligand>
        <name>(6S)-NADPHX</name>
        <dbReference type="ChEBI" id="CHEBI:64076"/>
    </ligand>
</feature>
<feature type="binding site" evidence="18">
    <location>
        <begin position="134"/>
        <end position="140"/>
    </location>
    <ligand>
        <name>(6S)-NADPHX</name>
        <dbReference type="ChEBI" id="CHEBI:64076"/>
    </ligand>
</feature>
<dbReference type="PROSITE" id="PS51383">
    <property type="entry name" value="YJEF_C_3"/>
    <property type="match status" value="1"/>
</dbReference>
<dbReference type="HAMAP" id="MF_01966">
    <property type="entry name" value="NADHX_epimerase"/>
    <property type="match status" value="1"/>
</dbReference>
<evidence type="ECO:0000256" key="2">
    <source>
        <dbReference type="ARBA" id="ARBA00000909"/>
    </source>
</evidence>